<feature type="region of interest" description="Disordered" evidence="1">
    <location>
        <begin position="1"/>
        <end position="23"/>
    </location>
</feature>
<evidence type="ECO:0000256" key="1">
    <source>
        <dbReference type="SAM" id="MobiDB-lite"/>
    </source>
</evidence>
<dbReference type="AlphaFoldDB" id="A0A183C6P0"/>
<feature type="compositionally biased region" description="Acidic residues" evidence="1">
    <location>
        <begin position="1"/>
        <end position="10"/>
    </location>
</feature>
<keyword evidence="2" id="KW-1185">Reference proteome</keyword>
<reference evidence="2" key="1">
    <citation type="submission" date="2014-05" db="EMBL/GenBank/DDBJ databases">
        <title>The genome and life-stage specific transcriptomes of Globodera pallida elucidate key aspects of plant parasitism by a cyst nematode.</title>
        <authorList>
            <person name="Cotton J.A."/>
            <person name="Lilley C.J."/>
            <person name="Jones L.M."/>
            <person name="Kikuchi T."/>
            <person name="Reid A.J."/>
            <person name="Thorpe P."/>
            <person name="Tsai I.J."/>
            <person name="Beasley H."/>
            <person name="Blok V."/>
            <person name="Cock P.J.A."/>
            <person name="Van den Akker S.E."/>
            <person name="Holroyd N."/>
            <person name="Hunt M."/>
            <person name="Mantelin S."/>
            <person name="Naghra H."/>
            <person name="Pain A."/>
            <person name="Palomares-Rius J.E."/>
            <person name="Zarowiecki M."/>
            <person name="Berriman M."/>
            <person name="Jones J.T."/>
            <person name="Urwin P.E."/>
        </authorList>
    </citation>
    <scope>NUCLEOTIDE SEQUENCE [LARGE SCALE GENOMIC DNA]</scope>
    <source>
        <strain evidence="2">Lindley</strain>
    </source>
</reference>
<protein>
    <submittedName>
        <fullName evidence="3">Uncharacterized protein</fullName>
    </submittedName>
</protein>
<evidence type="ECO:0000313" key="3">
    <source>
        <dbReference type="WBParaSite" id="GPLIN_000853600"/>
    </source>
</evidence>
<reference evidence="3" key="2">
    <citation type="submission" date="2016-06" db="UniProtKB">
        <authorList>
            <consortium name="WormBaseParasite"/>
        </authorList>
    </citation>
    <scope>IDENTIFICATION</scope>
</reference>
<dbReference type="Proteomes" id="UP000050741">
    <property type="component" value="Unassembled WGS sequence"/>
</dbReference>
<accession>A0A183C6P0</accession>
<name>A0A183C6P0_GLOPA</name>
<dbReference type="WBParaSite" id="GPLIN_000853600">
    <property type="protein sequence ID" value="GPLIN_000853600"/>
    <property type="gene ID" value="GPLIN_000853600"/>
</dbReference>
<sequence>MSDNESEDEQQQQMEGKDNAGASSAQALAKWLLTPRGDGIPKMLICEFNPARIDGLKWAFVNALEPANFIIRPHFSGIGPFELMNNWTGERLSLRRLKNKWLLVRCPIEREEDKWTNWEDRDIGNGMLD</sequence>
<organism evidence="2 3">
    <name type="scientific">Globodera pallida</name>
    <name type="common">Potato cyst nematode worm</name>
    <name type="synonym">Heterodera pallida</name>
    <dbReference type="NCBI Taxonomy" id="36090"/>
    <lineage>
        <taxon>Eukaryota</taxon>
        <taxon>Metazoa</taxon>
        <taxon>Ecdysozoa</taxon>
        <taxon>Nematoda</taxon>
        <taxon>Chromadorea</taxon>
        <taxon>Rhabditida</taxon>
        <taxon>Tylenchina</taxon>
        <taxon>Tylenchomorpha</taxon>
        <taxon>Tylenchoidea</taxon>
        <taxon>Heteroderidae</taxon>
        <taxon>Heteroderinae</taxon>
        <taxon>Globodera</taxon>
    </lineage>
</organism>
<evidence type="ECO:0000313" key="2">
    <source>
        <dbReference type="Proteomes" id="UP000050741"/>
    </source>
</evidence>
<proteinExistence type="predicted"/>